<protein>
    <submittedName>
        <fullName evidence="7">Protein CASC1 isoform X1</fullName>
    </submittedName>
</protein>
<gene>
    <name evidence="7" type="primary">LOC107263729</name>
</gene>
<dbReference type="GO" id="GO:0048487">
    <property type="term" value="F:beta-tubulin binding"/>
    <property type="evidence" value="ECO:0007669"/>
    <property type="project" value="TreeGrafter"/>
</dbReference>
<organism evidence="6 7">
    <name type="scientific">Cephus cinctus</name>
    <name type="common">Wheat stem sawfly</name>
    <dbReference type="NCBI Taxonomy" id="211228"/>
    <lineage>
        <taxon>Eukaryota</taxon>
        <taxon>Metazoa</taxon>
        <taxon>Ecdysozoa</taxon>
        <taxon>Arthropoda</taxon>
        <taxon>Hexapoda</taxon>
        <taxon>Insecta</taxon>
        <taxon>Pterygota</taxon>
        <taxon>Neoptera</taxon>
        <taxon>Endopterygota</taxon>
        <taxon>Hymenoptera</taxon>
        <taxon>Cephoidea</taxon>
        <taxon>Cephidae</taxon>
        <taxon>Cephus</taxon>
    </lineage>
</organism>
<evidence type="ECO:0000313" key="6">
    <source>
        <dbReference type="Proteomes" id="UP000694920"/>
    </source>
</evidence>
<dbReference type="InterPro" id="IPR031826">
    <property type="entry name" value="IC97/Casc1_N"/>
</dbReference>
<evidence type="ECO:0000259" key="4">
    <source>
        <dbReference type="Pfam" id="PF12366"/>
    </source>
</evidence>
<dbReference type="InterPro" id="IPR022110">
    <property type="entry name" value="CASC1_C"/>
</dbReference>
<name>A0AAJ7FDQ9_CEPCN</name>
<dbReference type="PRINTS" id="PR02043">
    <property type="entry name" value="CANCERSCCP1"/>
</dbReference>
<proteinExistence type="inferred from homology"/>
<dbReference type="Pfam" id="PF15927">
    <property type="entry name" value="Casc1_N"/>
    <property type="match status" value="1"/>
</dbReference>
<dbReference type="PANTHER" id="PTHR20929:SF11">
    <property type="entry name" value="DYNEIN AXONEMAL INTERMEDIATE CHAIN 7"/>
    <property type="match status" value="1"/>
</dbReference>
<feature type="region of interest" description="Disordered" evidence="3">
    <location>
        <begin position="374"/>
        <end position="417"/>
    </location>
</feature>
<evidence type="ECO:0000256" key="3">
    <source>
        <dbReference type="SAM" id="MobiDB-lite"/>
    </source>
</evidence>
<dbReference type="AlphaFoldDB" id="A0AAJ7FDQ9"/>
<feature type="domain" description="CASC1 C-terminal" evidence="4">
    <location>
        <begin position="554"/>
        <end position="757"/>
    </location>
</feature>
<feature type="domain" description="IC97/Casc1 N-terminal" evidence="5">
    <location>
        <begin position="71"/>
        <end position="265"/>
    </location>
</feature>
<keyword evidence="6" id="KW-1185">Reference proteome</keyword>
<dbReference type="PANTHER" id="PTHR20929">
    <property type="entry name" value="LUNG ADENOMA SUSCEPTIBILITY 1-RELATED"/>
    <property type="match status" value="1"/>
</dbReference>
<dbReference type="KEGG" id="ccin:107263729"/>
<dbReference type="GO" id="GO:0008017">
    <property type="term" value="F:microtubule binding"/>
    <property type="evidence" value="ECO:0007669"/>
    <property type="project" value="TreeGrafter"/>
</dbReference>
<accession>A0AAJ7FDQ9</accession>
<evidence type="ECO:0000313" key="7">
    <source>
        <dbReference type="RefSeq" id="XP_015586719.1"/>
    </source>
</evidence>
<evidence type="ECO:0000256" key="2">
    <source>
        <dbReference type="SAM" id="Coils"/>
    </source>
</evidence>
<reference evidence="7" key="1">
    <citation type="submission" date="2025-08" db="UniProtKB">
        <authorList>
            <consortium name="RefSeq"/>
        </authorList>
    </citation>
    <scope>IDENTIFICATION</scope>
</reference>
<dbReference type="GO" id="GO:0005930">
    <property type="term" value="C:axoneme"/>
    <property type="evidence" value="ECO:0007669"/>
    <property type="project" value="TreeGrafter"/>
</dbReference>
<dbReference type="Proteomes" id="UP000694920">
    <property type="component" value="Unplaced"/>
</dbReference>
<evidence type="ECO:0000259" key="5">
    <source>
        <dbReference type="Pfam" id="PF15927"/>
    </source>
</evidence>
<dbReference type="GeneID" id="107263729"/>
<dbReference type="Pfam" id="PF12366">
    <property type="entry name" value="Casc1_C"/>
    <property type="match status" value="1"/>
</dbReference>
<evidence type="ECO:0000256" key="1">
    <source>
        <dbReference type="ARBA" id="ARBA00024332"/>
    </source>
</evidence>
<dbReference type="RefSeq" id="XP_015586719.1">
    <property type="nucleotide sequence ID" value="XM_015731233.2"/>
</dbReference>
<sequence>MYILLIIIYPNLCPTFYHILWALEIRLLGLKPKKFREWTESQPIPGKIKNRSKTKKALMSVERDKAAAAAIEAEKNKNRLIKEMHEEIRLEKINSEKQALLEEQQAAMRKMQLENTWYTVYDNDRAFMDYSIANNEHDEWLQFMSCDGLPDPGVLSDMNTYMFLWSLEDEDVDMDLLAEKYEVVNDLLMKLDNVINFSTMKEPSYLNECKLIRQEFRNKLQFWLDNATYRLLRQIERDMVREDLKNSRYFKEAKEMICCVWALIRLPISIKQVSDRDKKPVEVTFNEIDLTIKMPMDMDCYCMAIRGMWAKYDYFSDQSASFEMPELPDEYQMNMDLLTYCENEYETKLRIREEQVEGRQMRLEEKKMLLERMTNPPPVLPNKLEKKAKQSKKTSVQYGRVKKPEPEPEPEPLPYLPTPDEVILLKEEEMRKEVRRLLFTRCEKTEVNLRKYSILGGVFYIDLVYQPPQPKDMRREIFLTTLQIPKELKYVPFSKPYKAPPPAKDSERSPEVIEEEMKALEAAMEALALVTLKLPESVLWFEPPLVAHWISEKKIWSTQDVHDIKYNEEKQIINFRTGRLGVHGLAGFRFINLPFQSWELKPEMGKGNGGGVILSITAAIVQAEFIVREDLVCLHSLIGGTTTALQNIVGEYMKLHFLIRKMREGGCDLFPERDAYSYVKGLPVKHPVAEKHLQTCMGLLCTAFNFSWSRWNATCSPRQIVMQFKELHGCIAKQRSNMMLLVTPLQAMVVNCTEVSQEFSDQPMEGDKAKFYADIYHMALHNVGIKSRILIQSVSFKLATTVSKLLQCTNVISMSS</sequence>
<dbReference type="InterPro" id="IPR023247">
    <property type="entry name" value="IC97/Dnai7-like"/>
</dbReference>
<feature type="coiled-coil region" evidence="2">
    <location>
        <begin position="63"/>
        <end position="114"/>
    </location>
</feature>
<keyword evidence="2" id="KW-0175">Coiled coil</keyword>
<comment type="similarity">
    <text evidence="1">Belongs to the DNAI7 family.</text>
</comment>